<feature type="compositionally biased region" description="Polar residues" evidence="5">
    <location>
        <begin position="701"/>
        <end position="713"/>
    </location>
</feature>
<evidence type="ECO:0000256" key="6">
    <source>
        <dbReference type="SAM" id="Phobius"/>
    </source>
</evidence>
<organism evidence="8 9">
    <name type="scientific">Oldenlandia corymbosa var. corymbosa</name>
    <dbReference type="NCBI Taxonomy" id="529605"/>
    <lineage>
        <taxon>Eukaryota</taxon>
        <taxon>Viridiplantae</taxon>
        <taxon>Streptophyta</taxon>
        <taxon>Embryophyta</taxon>
        <taxon>Tracheophyta</taxon>
        <taxon>Spermatophyta</taxon>
        <taxon>Magnoliopsida</taxon>
        <taxon>eudicotyledons</taxon>
        <taxon>Gunneridae</taxon>
        <taxon>Pentapetalae</taxon>
        <taxon>asterids</taxon>
        <taxon>lamiids</taxon>
        <taxon>Gentianales</taxon>
        <taxon>Rubiaceae</taxon>
        <taxon>Rubioideae</taxon>
        <taxon>Spermacoceae</taxon>
        <taxon>Hedyotis-Oldenlandia complex</taxon>
        <taxon>Oldenlandia</taxon>
    </lineage>
</organism>
<keyword evidence="9" id="KW-1185">Reference proteome</keyword>
<protein>
    <submittedName>
        <fullName evidence="8">OLC1v1036158C1</fullName>
    </submittedName>
</protein>
<dbReference type="EMBL" id="OX459120">
    <property type="protein sequence ID" value="CAI9099351.1"/>
    <property type="molecule type" value="Genomic_DNA"/>
</dbReference>
<keyword evidence="2 4" id="KW-0863">Zinc-finger</keyword>
<feature type="region of interest" description="Disordered" evidence="5">
    <location>
        <begin position="854"/>
        <end position="879"/>
    </location>
</feature>
<feature type="compositionally biased region" description="Polar residues" evidence="5">
    <location>
        <begin position="563"/>
        <end position="593"/>
    </location>
</feature>
<dbReference type="PANTHER" id="PTHR23111">
    <property type="entry name" value="ZINC FINGER PROTEIN"/>
    <property type="match status" value="1"/>
</dbReference>
<feature type="compositionally biased region" description="Polar residues" evidence="5">
    <location>
        <begin position="856"/>
        <end position="869"/>
    </location>
</feature>
<evidence type="ECO:0000256" key="4">
    <source>
        <dbReference type="PROSITE-ProRule" id="PRU00322"/>
    </source>
</evidence>
<feature type="compositionally biased region" description="Polar residues" evidence="5">
    <location>
        <begin position="757"/>
        <end position="782"/>
    </location>
</feature>
<feature type="region of interest" description="Disordered" evidence="5">
    <location>
        <begin position="641"/>
        <end position="662"/>
    </location>
</feature>
<sequence>MEFNGAQDTGSEVSLAFSVFVSIQLATTICNYHLVSSSQGDVNKRSSLESLFCYDKSIPEEIIEKPVGLSIAEKDIGDNPRCTECEAKGAVLCATCGGSGLYVDSILESQGIIVKVRCLGNFLIASLLVVVVLATLCVWNVMAKVTVDAPAAPQNRSPAVMGGAFRFISLLTAPFQPALHRPTSIIFRRFIARRISTTTSTRHLSLSRHPANSHRSGSVFLTRTDSFRKELHAQAINSDRETANFPDIPTPIIHPWPEWSQLVDTLLSSHWNRPPVNHGPEIFPEDAFVVYEEKKLSDEFIHHASVCLAFSRSRPELLSILSRKDMEVIVANGTPFLFKSALDVARRLRVYLGMEGGNVLGQNNVTFADIMKYILSYACNPSTSAESSLYSKELVESSARSLLRQMTEASFGDPVQKPPASENTFNGGYEQKSWPLRQNVEMKRGDWICQKCNFMNFARNLKCLECEESRPQKQLTGQEWQCPQCNFYNYERNLVCLRCDCEKPGVGIVNNVRSTAQLASVKPNLRSTAFSESAPSRVLENDLEQRQVEDQSQKSLRGYGVPQSVSHSEKTAQSTDFFRQSESDSQNMENNQTEVSKKWFQRVAELHNVKDLPSAISDEEFPEIMPMRKGENRFVVSKKKDRSLASPAYKRHAASGQESSSNFVPFVPFPPGFFARNDTSVSVDKNSSSQSSSETSASVSEKNAMQQTESQVRGSEDKSSNISRLQDVDLDGRSSQSSHSSYSSRSGFRTSGHSGKENVSQSMNSTGDYQQLENRNTISGRTAMSLEGSEVKEPNSLDMSEEAKAERWFRRVAQIKDISELSQIPDEDFPSIMPMRKGVNRFVVSKRKTPLERRLTYSQYRRNLPTESSDPMKKENDTK</sequence>
<dbReference type="PROSITE" id="PS01358">
    <property type="entry name" value="ZF_RANBP2_1"/>
    <property type="match status" value="2"/>
</dbReference>
<keyword evidence="6" id="KW-1133">Transmembrane helix</keyword>
<evidence type="ECO:0000256" key="1">
    <source>
        <dbReference type="ARBA" id="ARBA00022723"/>
    </source>
</evidence>
<feature type="transmembrane region" description="Helical" evidence="6">
    <location>
        <begin position="122"/>
        <end position="142"/>
    </location>
</feature>
<accession>A0AAV1CVV3</accession>
<feature type="transmembrane region" description="Helical" evidence="6">
    <location>
        <begin position="15"/>
        <end position="35"/>
    </location>
</feature>
<keyword evidence="1" id="KW-0479">Metal-binding</keyword>
<feature type="domain" description="RanBP2-type" evidence="7">
    <location>
        <begin position="475"/>
        <end position="505"/>
    </location>
</feature>
<feature type="region of interest" description="Disordered" evidence="5">
    <location>
        <begin position="410"/>
        <end position="430"/>
    </location>
</feature>
<dbReference type="InterPro" id="IPR001876">
    <property type="entry name" value="Znf_RanBP2"/>
</dbReference>
<dbReference type="SMART" id="SM00547">
    <property type="entry name" value="ZnF_RBZ"/>
    <property type="match status" value="2"/>
</dbReference>
<keyword evidence="6" id="KW-0812">Transmembrane</keyword>
<reference evidence="8" key="1">
    <citation type="submission" date="2023-03" db="EMBL/GenBank/DDBJ databases">
        <authorList>
            <person name="Julca I."/>
        </authorList>
    </citation>
    <scope>NUCLEOTIDE SEQUENCE</scope>
</reference>
<feature type="compositionally biased region" description="Low complexity" evidence="5">
    <location>
        <begin position="680"/>
        <end position="700"/>
    </location>
</feature>
<feature type="region of interest" description="Disordered" evidence="5">
    <location>
        <begin position="680"/>
        <end position="802"/>
    </location>
</feature>
<keyword evidence="6" id="KW-0472">Membrane</keyword>
<dbReference type="SUPFAM" id="SSF90209">
    <property type="entry name" value="Ran binding protein zinc finger-like"/>
    <property type="match status" value="1"/>
</dbReference>
<evidence type="ECO:0000313" key="9">
    <source>
        <dbReference type="Proteomes" id="UP001161247"/>
    </source>
</evidence>
<evidence type="ECO:0000256" key="5">
    <source>
        <dbReference type="SAM" id="MobiDB-lite"/>
    </source>
</evidence>
<keyword evidence="3" id="KW-0862">Zinc</keyword>
<feature type="domain" description="RanBP2-type" evidence="7">
    <location>
        <begin position="443"/>
        <end position="472"/>
    </location>
</feature>
<dbReference type="GO" id="GO:0008270">
    <property type="term" value="F:zinc ion binding"/>
    <property type="evidence" value="ECO:0007669"/>
    <property type="project" value="UniProtKB-KW"/>
</dbReference>
<dbReference type="InterPro" id="IPR036443">
    <property type="entry name" value="Znf_RanBP2_sf"/>
</dbReference>
<feature type="compositionally biased region" description="Basic and acidic residues" evidence="5">
    <location>
        <begin position="789"/>
        <end position="802"/>
    </location>
</feature>
<feature type="region of interest" description="Disordered" evidence="5">
    <location>
        <begin position="546"/>
        <end position="593"/>
    </location>
</feature>
<dbReference type="GO" id="GO:0003729">
    <property type="term" value="F:mRNA binding"/>
    <property type="evidence" value="ECO:0007669"/>
    <property type="project" value="TreeGrafter"/>
</dbReference>
<dbReference type="Pfam" id="PF00641">
    <property type="entry name" value="Zn_ribbon_RanBP"/>
    <property type="match status" value="2"/>
</dbReference>
<feature type="compositionally biased region" description="Basic and acidic residues" evidence="5">
    <location>
        <begin position="870"/>
        <end position="879"/>
    </location>
</feature>
<dbReference type="AlphaFoldDB" id="A0AAV1CVV3"/>
<proteinExistence type="predicted"/>
<evidence type="ECO:0000256" key="2">
    <source>
        <dbReference type="ARBA" id="ARBA00022771"/>
    </source>
</evidence>
<evidence type="ECO:0000313" key="8">
    <source>
        <dbReference type="EMBL" id="CAI9099351.1"/>
    </source>
</evidence>
<feature type="compositionally biased region" description="Low complexity" evidence="5">
    <location>
        <begin position="733"/>
        <end position="752"/>
    </location>
</feature>
<evidence type="ECO:0000259" key="7">
    <source>
        <dbReference type="PROSITE" id="PS50199"/>
    </source>
</evidence>
<dbReference type="GO" id="GO:0005737">
    <property type="term" value="C:cytoplasm"/>
    <property type="evidence" value="ECO:0007669"/>
    <property type="project" value="TreeGrafter"/>
</dbReference>
<dbReference type="PANTHER" id="PTHR23111:SF30">
    <property type="entry name" value="ZINC FINGER PROTEIN VAR3, CHLOROPLASTIC"/>
    <property type="match status" value="1"/>
</dbReference>
<name>A0AAV1CVV3_OLDCO</name>
<dbReference type="Proteomes" id="UP001161247">
    <property type="component" value="Chromosome 3"/>
</dbReference>
<dbReference type="Gene3D" id="4.10.1060.10">
    <property type="entry name" value="Zinc finger, RanBP2-type"/>
    <property type="match status" value="2"/>
</dbReference>
<dbReference type="PROSITE" id="PS50199">
    <property type="entry name" value="ZF_RANBP2_2"/>
    <property type="match status" value="2"/>
</dbReference>
<evidence type="ECO:0000256" key="3">
    <source>
        <dbReference type="ARBA" id="ARBA00022833"/>
    </source>
</evidence>
<gene>
    <name evidence="8" type="ORF">OLC1_LOCUS9390</name>
</gene>